<feature type="region of interest" description="Disordered" evidence="1">
    <location>
        <begin position="90"/>
        <end position="115"/>
    </location>
</feature>
<evidence type="ECO:0000313" key="2">
    <source>
        <dbReference type="EMBL" id="DAD93177.1"/>
    </source>
</evidence>
<proteinExistence type="predicted"/>
<accession>A0A8S5NEV9</accession>
<protein>
    <submittedName>
        <fullName evidence="2">Baseplate wedge protein</fullName>
    </submittedName>
</protein>
<feature type="compositionally biased region" description="Polar residues" evidence="1">
    <location>
        <begin position="102"/>
        <end position="115"/>
    </location>
</feature>
<name>A0A8S5NEV9_9CAUD</name>
<evidence type="ECO:0000256" key="1">
    <source>
        <dbReference type="SAM" id="MobiDB-lite"/>
    </source>
</evidence>
<reference evidence="2" key="1">
    <citation type="journal article" date="2021" name="Proc. Natl. Acad. Sci. U.S.A.">
        <title>A Catalog of Tens of Thousands of Viruses from Human Metagenomes Reveals Hidden Associations with Chronic Diseases.</title>
        <authorList>
            <person name="Tisza M.J."/>
            <person name="Buck C.B."/>
        </authorList>
    </citation>
    <scope>NUCLEOTIDE SEQUENCE</scope>
    <source>
        <strain evidence="2">CtUJJ3</strain>
    </source>
</reference>
<dbReference type="EMBL" id="BK015154">
    <property type="protein sequence ID" value="DAD93177.1"/>
    <property type="molecule type" value="Genomic_DNA"/>
</dbReference>
<organism evidence="2">
    <name type="scientific">Caudovirales sp. ctUJJ3</name>
    <dbReference type="NCBI Taxonomy" id="2826777"/>
    <lineage>
        <taxon>Viruses</taxon>
        <taxon>Duplodnaviria</taxon>
        <taxon>Heunggongvirae</taxon>
        <taxon>Uroviricota</taxon>
        <taxon>Caudoviricetes</taxon>
    </lineage>
</organism>
<dbReference type="SUPFAM" id="SSF160719">
    <property type="entry name" value="gpW/gp25-like"/>
    <property type="match status" value="1"/>
</dbReference>
<feature type="compositionally biased region" description="Basic and acidic residues" evidence="1">
    <location>
        <begin position="92"/>
        <end position="101"/>
    </location>
</feature>
<sequence length="115" mass="13373">MNYEILFQGDLQEDERIQRDFRVLLATRAGSQPVDRDLGIDWSCLDGPPETAEVMFRMEVEIKTEKYLPELEIDRIDFIREPGGVKPRIFCHRKEGTDRGRNQNGAGELSRSQLY</sequence>
<dbReference type="Gene3D" id="3.10.450.40">
    <property type="match status" value="1"/>
</dbReference>